<keyword evidence="2" id="KW-1185">Reference proteome</keyword>
<protein>
    <submittedName>
        <fullName evidence="1">Uncharacterized protein</fullName>
    </submittedName>
</protein>
<dbReference type="Proteomes" id="UP001064048">
    <property type="component" value="Chromosome 8"/>
</dbReference>
<evidence type="ECO:0000313" key="2">
    <source>
        <dbReference type="Proteomes" id="UP001064048"/>
    </source>
</evidence>
<dbReference type="EMBL" id="CM046108">
    <property type="protein sequence ID" value="KAI8426555.1"/>
    <property type="molecule type" value="Genomic_DNA"/>
</dbReference>
<sequence length="1240" mass="142129">MSQSKSKIPSPSRSQDGPITPRRHRTRRTLSVASPARSDASGRLTAVVEQYLKDDKFTMSPMRRMSVLPDDTDIEMPRRASWWKRLEGSSRDVLEALDTNQMQGDLLEEYEFEVPQRMPSLTPSVTTDIDIDDWNLLPSSTMIGNGSGAMEESRIIADEDIEQAQAENQDVTLTEANDSLEPEPSRLNTSNKSRKNKSLNRTRISKSRKLDDDFDRTLTNANIEAQPTENKQIENNAEFKKIYKSGHHNKTVVSETPNNNTMEIETSKQESGCKGETLQQDENNININEQTTENEPSIEDKMAELHKESEDKSEQEIEPSIEQESEKEISHDNQDKDIEKPESSGEISNNQEEDTNEPESSKEITNENQDNTKEEESSKEINNDNEDEEIDQDGTKEGERSKEISNDNQDEEMEPMVWSDNDAEKASVSNENDAPGEEKTCENDNKEENDENDSNIDKISNRATPVKEIPNKSQKTVESSAEEDEGEEQEQMEEENDVVDETPNTSYDTTGRNRKKRETEVNSPETVLKNTSKDDMSFKPIGRSTSFRKSKSAIEDINIRPTLIPIQESTIGSEGSRNSSTEGSGWDSHRTTRQTLRQTFGKDFTPRKSLRALVMEQSAKRKMGDINTSKASKTKNKTVEDVADHNIRDRRVSTRNLSSDQLPGPKSPVPDISTHHESDPLISKPQVSYHKSLHDINEPHISRQTLSNEKSVNSNQATIDSGPEISIDASYGQGMSREAYEHENEQTMDKTKHIEKSRHNITAIKDTVPIETDQDMQEELDYDPSIQDSMHDASVAELSEHKKSEALSEKEDSDQDEHSIKELSDHDKEESSHDEDETEEKEDSEQEVEAEEEDEESQQDIEPESEEELEHEESQQIEVESEQDEELEMSQQELQSEDEERQETEHEVELDSERESENDQSKRNESQESVNGISHQESDQESDRNISDVPEIELDSDNEQNDQSSEKLTERVVFDNEMSDQEIDYELSDRISRQITEDDVTEHVSDMETDGEMSASRFSEPAKELDESVGTKKSLLLMQMQRIAQQNMEIKMKIREQVKNSLKPTSNANKFMPLQSKFPVRRVSKPEPKKLKNQPRQTTLAFGALPKEFVEDLKYKPPKRYQPATAPWITKRLYKFLETKLEPKYDYRARVRAEELVQTIHSFAKLVRRRDLAPQNAVDELKKEMARLNVVKTHFEFYEFFHDFMPREVRVKVNPDVVNRIPMPRNGIFGDILQSRTDTV</sequence>
<proteinExistence type="predicted"/>
<gene>
    <name evidence="1" type="ORF">MSG28_005352</name>
</gene>
<comment type="caution">
    <text evidence="1">The sequence shown here is derived from an EMBL/GenBank/DDBJ whole genome shotgun (WGS) entry which is preliminary data.</text>
</comment>
<name>A0ACC0JRA8_CHOFU</name>
<accession>A0ACC0JRA8</accession>
<reference evidence="1 2" key="1">
    <citation type="journal article" date="2022" name="Genome Biol. Evol.">
        <title>The Spruce Budworm Genome: Reconstructing the Evolutionary History of Antifreeze Proteins.</title>
        <authorList>
            <person name="Beliveau C."/>
            <person name="Gagne P."/>
            <person name="Picq S."/>
            <person name="Vernygora O."/>
            <person name="Keeling C.I."/>
            <person name="Pinkney K."/>
            <person name="Doucet D."/>
            <person name="Wen F."/>
            <person name="Johnston J.S."/>
            <person name="Maaroufi H."/>
            <person name="Boyle B."/>
            <person name="Laroche J."/>
            <person name="Dewar K."/>
            <person name="Juretic N."/>
            <person name="Blackburn G."/>
            <person name="Nisole A."/>
            <person name="Brunet B."/>
            <person name="Brandao M."/>
            <person name="Lumley L."/>
            <person name="Duan J."/>
            <person name="Quan G."/>
            <person name="Lucarotti C.J."/>
            <person name="Roe A.D."/>
            <person name="Sperling F.A.H."/>
            <person name="Levesque R.C."/>
            <person name="Cusson M."/>
        </authorList>
    </citation>
    <scope>NUCLEOTIDE SEQUENCE [LARGE SCALE GENOMIC DNA]</scope>
    <source>
        <strain evidence="1">Glfc:IPQL:Cfum</strain>
    </source>
</reference>
<organism evidence="1 2">
    <name type="scientific">Choristoneura fumiferana</name>
    <name type="common">Spruce budworm moth</name>
    <name type="synonym">Archips fumiferana</name>
    <dbReference type="NCBI Taxonomy" id="7141"/>
    <lineage>
        <taxon>Eukaryota</taxon>
        <taxon>Metazoa</taxon>
        <taxon>Ecdysozoa</taxon>
        <taxon>Arthropoda</taxon>
        <taxon>Hexapoda</taxon>
        <taxon>Insecta</taxon>
        <taxon>Pterygota</taxon>
        <taxon>Neoptera</taxon>
        <taxon>Endopterygota</taxon>
        <taxon>Lepidoptera</taxon>
        <taxon>Glossata</taxon>
        <taxon>Ditrysia</taxon>
        <taxon>Tortricoidea</taxon>
        <taxon>Tortricidae</taxon>
        <taxon>Tortricinae</taxon>
        <taxon>Choristoneura</taxon>
    </lineage>
</organism>
<evidence type="ECO:0000313" key="1">
    <source>
        <dbReference type="EMBL" id="KAI8426555.1"/>
    </source>
</evidence>